<evidence type="ECO:0000256" key="3">
    <source>
        <dbReference type="ARBA" id="ARBA00022806"/>
    </source>
</evidence>
<evidence type="ECO:0000256" key="1">
    <source>
        <dbReference type="ARBA" id="ARBA00022741"/>
    </source>
</evidence>
<evidence type="ECO:0000259" key="6">
    <source>
        <dbReference type="PROSITE" id="PS51194"/>
    </source>
</evidence>
<dbReference type="GO" id="GO:0005524">
    <property type="term" value="F:ATP binding"/>
    <property type="evidence" value="ECO:0007669"/>
    <property type="project" value="UniProtKB-KW"/>
</dbReference>
<dbReference type="GO" id="GO:0003676">
    <property type="term" value="F:nucleic acid binding"/>
    <property type="evidence" value="ECO:0007669"/>
    <property type="project" value="InterPro"/>
</dbReference>
<dbReference type="AlphaFoldDB" id="Q07NP6"/>
<dbReference type="PROSITE" id="PS51194">
    <property type="entry name" value="HELICASE_CTER"/>
    <property type="match status" value="1"/>
</dbReference>
<keyword evidence="1" id="KW-0547">Nucleotide-binding</keyword>
<dbReference type="GO" id="GO:0006508">
    <property type="term" value="P:proteolysis"/>
    <property type="evidence" value="ECO:0007669"/>
    <property type="project" value="InterPro"/>
</dbReference>
<dbReference type="eggNOG" id="COG1204">
    <property type="taxonomic scope" value="Bacteria"/>
</dbReference>
<evidence type="ECO:0000256" key="4">
    <source>
        <dbReference type="ARBA" id="ARBA00022840"/>
    </source>
</evidence>
<gene>
    <name evidence="7" type="ordered locus">RPE_2500</name>
</gene>
<dbReference type="eggNOG" id="COG4249">
    <property type="taxonomic scope" value="Bacteria"/>
</dbReference>
<dbReference type="Gene3D" id="1.10.3380.20">
    <property type="match status" value="1"/>
</dbReference>
<feature type="domain" description="Helicase ATP-binding" evidence="5">
    <location>
        <begin position="293"/>
        <end position="465"/>
    </location>
</feature>
<dbReference type="PANTHER" id="PTHR47961:SF1">
    <property type="entry name" value="ATP-DEPENDENT HELICASE MJ1401-RELATED"/>
    <property type="match status" value="1"/>
</dbReference>
<name>Q07NP6_RHOP5</name>
<feature type="domain" description="Helicase C-terminal" evidence="6">
    <location>
        <begin position="510"/>
        <end position="708"/>
    </location>
</feature>
<dbReference type="GO" id="GO:0004197">
    <property type="term" value="F:cysteine-type endopeptidase activity"/>
    <property type="evidence" value="ECO:0007669"/>
    <property type="project" value="InterPro"/>
</dbReference>
<dbReference type="InterPro" id="IPR011545">
    <property type="entry name" value="DEAD/DEAH_box_helicase_dom"/>
</dbReference>
<protein>
    <submittedName>
        <fullName evidence="7">DEAD/DEAH box helicase domain protein</fullName>
    </submittedName>
</protein>
<dbReference type="CDD" id="cd17921">
    <property type="entry name" value="DEXHc_Ski2"/>
    <property type="match status" value="1"/>
</dbReference>
<accession>Q07NP6</accession>
<proteinExistence type="predicted"/>
<dbReference type="HOGENOM" id="CLU_006553_3_0_5"/>
<dbReference type="SMART" id="SM00487">
    <property type="entry name" value="DEXDc"/>
    <property type="match status" value="1"/>
</dbReference>
<dbReference type="SUPFAM" id="SSF158702">
    <property type="entry name" value="Sec63 N-terminal domain-like"/>
    <property type="match status" value="1"/>
</dbReference>
<dbReference type="SUPFAM" id="SSF52540">
    <property type="entry name" value="P-loop containing nucleoside triphosphate hydrolases"/>
    <property type="match status" value="1"/>
</dbReference>
<dbReference type="PANTHER" id="PTHR47961">
    <property type="entry name" value="DNA POLYMERASE THETA, PUTATIVE (AFU_ORTHOLOGUE AFUA_1G05260)-RELATED"/>
    <property type="match status" value="1"/>
</dbReference>
<dbReference type="PROSITE" id="PS51192">
    <property type="entry name" value="HELICASE_ATP_BIND_1"/>
    <property type="match status" value="1"/>
</dbReference>
<dbReference type="SMART" id="SM00490">
    <property type="entry name" value="HELICc"/>
    <property type="match status" value="1"/>
</dbReference>
<dbReference type="InterPro" id="IPR014001">
    <property type="entry name" value="Helicase_ATP-bd"/>
</dbReference>
<dbReference type="Pfam" id="PF00270">
    <property type="entry name" value="DEAD"/>
    <property type="match status" value="1"/>
</dbReference>
<keyword evidence="4" id="KW-0067">ATP-binding</keyword>
<dbReference type="Gene3D" id="3.40.50.300">
    <property type="entry name" value="P-loop containing nucleotide triphosphate hydrolases"/>
    <property type="match status" value="2"/>
</dbReference>
<sequence length="1006" mass="107784">MALKAIFVGIDRYRSHDVPELGGAKRDATALWALFTDSVTGLASRLLVDKQATLSEVRDAVVGTLNTADVDDIVVLSFAGHGSPDGSLVLYDTEPTDLAGTALSMTVLAEAFRATKAKVVLCILDCCFSGHAPARVLETAAKPRSAFALTGISGEGRILLAACAPTEAAWEQPGTGHGLLTYATIEAMTGSAGAPISFPGVADEIIRHARVEATRIGVTQTPAFLGTVQGGLIFPALVRGANYAAAFPAVPVHQITGSFSELASAGLPQEIVEQWTATFPSGLNALQVKAVNDFGVLNGNSLLVVAPTSSGKTLVGELAAIRAVTAGKKAVFLLPYRALVNEKFEDFSARFAPAGLRVVRCSGDASDGVGPVLSGRYDLGFFTYEMFLNLALSSPRLLNQLGLVVLDEGQFITDPTRGITVELIFALLLRARQRGIHPQLVVLSAVIGNLNSFDRWLDLPLLTSRDRPVPLIEGVLDRRGTFQFVDVDGTTKTDTLLPPSHIIQRRDKPSSQDVIVPLAKQLVARGEKIIVFRNTRGPAQGCARYLSKELGLGPATDVLATLPTQDLTTASQDLRLCLQGGTAFHNTNLLRAEREAVERGYRAQGGQIHALAATTTLAAGINSPASTVILAENEFVGEDGRPFTIAEYKNMAGRAGRLGYNETGKAIILADTPVERAQLFQKYVLGKPEDVTSSFKQRDLPTWILRLLSQVRGVRAEEIPGLLANTFGGYSASLANPQWIRQTESDIAVLVDRLLQAGLAERDGNLLRLTLLGRACGSSSLAFESSLRLIEMMRQLDISHADPVRVLGIVQVLAEMDAIYTPVMKRGRAEGIRASQVGQRYGSDMAHFLQRYCDGEFEFLARCKRAVILYDWIEGVPVDELERRYTTTPFQGAVSYGDIARIADGARFHLRSAHQVLSALFPAQPDFLLALDGLLRRLEFGLPTEALGLMALPVALSRGQYLALVAAGARSVDAVLSLSAETLERCVGKAAFKAIGAIAKIRASAA</sequence>
<reference evidence="7" key="1">
    <citation type="submission" date="2006-09" db="EMBL/GenBank/DDBJ databases">
        <title>Complete sequence of Rhodopseudomonas palustris BisA53.</title>
        <authorList>
            <consortium name="US DOE Joint Genome Institute"/>
            <person name="Copeland A."/>
            <person name="Lucas S."/>
            <person name="Lapidus A."/>
            <person name="Barry K."/>
            <person name="Detter J.C."/>
            <person name="Glavina del Rio T."/>
            <person name="Hammon N."/>
            <person name="Israni S."/>
            <person name="Dalin E."/>
            <person name="Tice H."/>
            <person name="Pitluck S."/>
            <person name="Chain P."/>
            <person name="Malfatti S."/>
            <person name="Shin M."/>
            <person name="Vergez L."/>
            <person name="Schmutz J."/>
            <person name="Larimer F."/>
            <person name="Land M."/>
            <person name="Hauser L."/>
            <person name="Pelletier D.A."/>
            <person name="Kyrpides N."/>
            <person name="Kim E."/>
            <person name="Harwood C.S."/>
            <person name="Oda Y."/>
            <person name="Richardson P."/>
        </authorList>
    </citation>
    <scope>NUCLEOTIDE SEQUENCE [LARGE SCALE GENOMIC DNA]</scope>
    <source>
        <strain evidence="7">BisA53</strain>
    </source>
</reference>
<dbReference type="Gene3D" id="3.40.50.1460">
    <property type="match status" value="1"/>
</dbReference>
<keyword evidence="2" id="KW-0378">Hydrolase</keyword>
<dbReference type="Pfam" id="PF00656">
    <property type="entry name" value="Peptidase_C14"/>
    <property type="match status" value="1"/>
</dbReference>
<dbReference type="SUPFAM" id="SSF52129">
    <property type="entry name" value="Caspase-like"/>
    <property type="match status" value="1"/>
</dbReference>
<dbReference type="OrthoDB" id="9807155at2"/>
<evidence type="ECO:0000256" key="2">
    <source>
        <dbReference type="ARBA" id="ARBA00022801"/>
    </source>
</evidence>
<dbReference type="InterPro" id="IPR029030">
    <property type="entry name" value="Caspase-like_dom_sf"/>
</dbReference>
<dbReference type="InterPro" id="IPR050474">
    <property type="entry name" value="Hel308_SKI2-like"/>
</dbReference>
<keyword evidence="3 7" id="KW-0347">Helicase</keyword>
<dbReference type="InterPro" id="IPR001650">
    <property type="entry name" value="Helicase_C-like"/>
</dbReference>
<dbReference type="InterPro" id="IPR027417">
    <property type="entry name" value="P-loop_NTPase"/>
</dbReference>
<evidence type="ECO:0000259" key="5">
    <source>
        <dbReference type="PROSITE" id="PS51192"/>
    </source>
</evidence>
<evidence type="ECO:0000313" key="7">
    <source>
        <dbReference type="EMBL" id="ABJ06438.1"/>
    </source>
</evidence>
<organism evidence="7">
    <name type="scientific">Rhodopseudomonas palustris (strain BisA53)</name>
    <dbReference type="NCBI Taxonomy" id="316055"/>
    <lineage>
        <taxon>Bacteria</taxon>
        <taxon>Pseudomonadati</taxon>
        <taxon>Pseudomonadota</taxon>
        <taxon>Alphaproteobacteria</taxon>
        <taxon>Hyphomicrobiales</taxon>
        <taxon>Nitrobacteraceae</taxon>
        <taxon>Rhodopseudomonas</taxon>
    </lineage>
</organism>
<dbReference type="InterPro" id="IPR011600">
    <property type="entry name" value="Pept_C14_caspase"/>
</dbReference>
<dbReference type="STRING" id="316055.RPE_2500"/>
<dbReference type="EMBL" id="CP000463">
    <property type="protein sequence ID" value="ABJ06438.1"/>
    <property type="molecule type" value="Genomic_DNA"/>
</dbReference>
<dbReference type="GO" id="GO:0004386">
    <property type="term" value="F:helicase activity"/>
    <property type="evidence" value="ECO:0007669"/>
    <property type="project" value="UniProtKB-KW"/>
</dbReference>
<dbReference type="KEGG" id="rpe:RPE_2500"/>